<dbReference type="EMBL" id="JARESE010000062">
    <property type="protein sequence ID" value="MDE8653575.1"/>
    <property type="molecule type" value="Genomic_DNA"/>
</dbReference>
<comment type="caution">
    <text evidence="3">The sequence shown here is derived from an EMBL/GenBank/DDBJ whole genome shotgun (WGS) entry which is preliminary data.</text>
</comment>
<feature type="transmembrane region" description="Helical" evidence="1">
    <location>
        <begin position="309"/>
        <end position="330"/>
    </location>
</feature>
<evidence type="ECO:0000256" key="2">
    <source>
        <dbReference type="SAM" id="SignalP"/>
    </source>
</evidence>
<sequence length="332" mass="35129">MSWKTRLLALMLALIALAPQSALADIFLSADFALTRGEGENEYQFTAAVPENVATSAPVAWPDGCRQTAMTRQSAAGRAQFGFTFACDHPFRADDVIRTPWKVDGGRFVSTLPGVEVDRSLSSDGSGITVPVGEATATARPLAELAGEFLRQGVWHILMGWDHLAFVLCLALLARGRQLVWLVSCFTIGHSISLGLAFFEVVRAPVPPVEAAIALSIVFMAREALRGAKGAALFAFRRQVGVVSLFGLLHGLGFATALGELGVHEGEKLASLAFFNIGVEIGQLVFVSAVMAALAGLRALSLAVPARAAALYAVGALGSFWMIERVAAFATV</sequence>
<dbReference type="InterPro" id="IPR032809">
    <property type="entry name" value="Put_HupE_UreJ"/>
</dbReference>
<dbReference type="Proteomes" id="UP001216253">
    <property type="component" value="Unassembled WGS sequence"/>
</dbReference>
<reference evidence="3 4" key="1">
    <citation type="submission" date="2023-03" db="EMBL/GenBank/DDBJ databases">
        <title>NovoSphingobium album sp. nov. isolated from polycyclic aromatic hydrocarbons- and heavy-metal polluted soil.</title>
        <authorList>
            <person name="Liu Z."/>
            <person name="Wang K."/>
        </authorList>
    </citation>
    <scope>NUCLEOTIDE SEQUENCE [LARGE SCALE GENOMIC DNA]</scope>
    <source>
        <strain evidence="3 4">H3SJ31-1</strain>
    </source>
</reference>
<feature type="transmembrane region" description="Helical" evidence="1">
    <location>
        <begin position="240"/>
        <end position="259"/>
    </location>
</feature>
<gene>
    <name evidence="3" type="ORF">PYV00_17890</name>
</gene>
<dbReference type="Pfam" id="PF13795">
    <property type="entry name" value="HupE_UreJ_2"/>
    <property type="match status" value="1"/>
</dbReference>
<dbReference type="RefSeq" id="WP_275229656.1">
    <property type="nucleotide sequence ID" value="NZ_JARESE010000062.1"/>
</dbReference>
<keyword evidence="4" id="KW-1185">Reference proteome</keyword>
<accession>A0ABT5WUJ0</accession>
<proteinExistence type="predicted"/>
<feature type="transmembrane region" description="Helical" evidence="1">
    <location>
        <begin position="211"/>
        <end position="228"/>
    </location>
</feature>
<feature type="chain" id="PRO_5045958169" evidence="2">
    <location>
        <begin position="25"/>
        <end position="332"/>
    </location>
</feature>
<evidence type="ECO:0000313" key="3">
    <source>
        <dbReference type="EMBL" id="MDE8653575.1"/>
    </source>
</evidence>
<name>A0ABT5WUJ0_9SPHN</name>
<feature type="transmembrane region" description="Helical" evidence="1">
    <location>
        <begin position="153"/>
        <end position="173"/>
    </location>
</feature>
<keyword evidence="1" id="KW-0472">Membrane</keyword>
<evidence type="ECO:0000256" key="1">
    <source>
        <dbReference type="SAM" id="Phobius"/>
    </source>
</evidence>
<feature type="transmembrane region" description="Helical" evidence="1">
    <location>
        <begin position="271"/>
        <end position="297"/>
    </location>
</feature>
<feature type="signal peptide" evidence="2">
    <location>
        <begin position="1"/>
        <end position="24"/>
    </location>
</feature>
<keyword evidence="1" id="KW-1133">Transmembrane helix</keyword>
<evidence type="ECO:0000313" key="4">
    <source>
        <dbReference type="Proteomes" id="UP001216253"/>
    </source>
</evidence>
<organism evidence="3 4">
    <name type="scientific">Novosphingobium album</name>
    <name type="common">ex Liu et al. 2023</name>
    <dbReference type="NCBI Taxonomy" id="3031130"/>
    <lineage>
        <taxon>Bacteria</taxon>
        <taxon>Pseudomonadati</taxon>
        <taxon>Pseudomonadota</taxon>
        <taxon>Alphaproteobacteria</taxon>
        <taxon>Sphingomonadales</taxon>
        <taxon>Sphingomonadaceae</taxon>
        <taxon>Novosphingobium</taxon>
    </lineage>
</organism>
<keyword evidence="2" id="KW-0732">Signal</keyword>
<keyword evidence="1" id="KW-0812">Transmembrane</keyword>
<feature type="transmembrane region" description="Helical" evidence="1">
    <location>
        <begin position="180"/>
        <end position="199"/>
    </location>
</feature>
<protein>
    <submittedName>
        <fullName evidence="3">HupE/UreJ family protein</fullName>
    </submittedName>
</protein>